<dbReference type="STRING" id="56857.A0A200QUY9"/>
<feature type="region of interest" description="Disordered" evidence="1">
    <location>
        <begin position="1"/>
        <end position="49"/>
    </location>
</feature>
<feature type="domain" description="PB1" evidence="2">
    <location>
        <begin position="57"/>
        <end position="160"/>
    </location>
</feature>
<dbReference type="EMBL" id="MVGT01001059">
    <property type="protein sequence ID" value="OVA14254.1"/>
    <property type="molecule type" value="Genomic_DNA"/>
</dbReference>
<reference evidence="3 4" key="1">
    <citation type="journal article" date="2017" name="Mol. Plant">
        <title>The Genome of Medicinal Plant Macleaya cordata Provides New Insights into Benzylisoquinoline Alkaloids Metabolism.</title>
        <authorList>
            <person name="Liu X."/>
            <person name="Liu Y."/>
            <person name="Huang P."/>
            <person name="Ma Y."/>
            <person name="Qing Z."/>
            <person name="Tang Q."/>
            <person name="Cao H."/>
            <person name="Cheng P."/>
            <person name="Zheng Y."/>
            <person name="Yuan Z."/>
            <person name="Zhou Y."/>
            <person name="Liu J."/>
            <person name="Tang Z."/>
            <person name="Zhuo Y."/>
            <person name="Zhang Y."/>
            <person name="Yu L."/>
            <person name="Huang J."/>
            <person name="Yang P."/>
            <person name="Peng Q."/>
            <person name="Zhang J."/>
            <person name="Jiang W."/>
            <person name="Zhang Z."/>
            <person name="Lin K."/>
            <person name="Ro D.K."/>
            <person name="Chen X."/>
            <person name="Xiong X."/>
            <person name="Shang Y."/>
            <person name="Huang S."/>
            <person name="Zeng J."/>
        </authorList>
    </citation>
    <scope>NUCLEOTIDE SEQUENCE [LARGE SCALE GENOMIC DNA]</scope>
    <source>
        <strain evidence="4">cv. BLH2017</strain>
        <tissue evidence="3">Root</tissue>
    </source>
</reference>
<gene>
    <name evidence="3" type="ORF">BVC80_9025g37</name>
</gene>
<feature type="compositionally biased region" description="Polar residues" evidence="1">
    <location>
        <begin position="28"/>
        <end position="40"/>
    </location>
</feature>
<dbReference type="Proteomes" id="UP000195402">
    <property type="component" value="Unassembled WGS sequence"/>
</dbReference>
<organism evidence="3 4">
    <name type="scientific">Macleaya cordata</name>
    <name type="common">Five-seeded plume-poppy</name>
    <name type="synonym">Bocconia cordata</name>
    <dbReference type="NCBI Taxonomy" id="56857"/>
    <lineage>
        <taxon>Eukaryota</taxon>
        <taxon>Viridiplantae</taxon>
        <taxon>Streptophyta</taxon>
        <taxon>Embryophyta</taxon>
        <taxon>Tracheophyta</taxon>
        <taxon>Spermatophyta</taxon>
        <taxon>Magnoliopsida</taxon>
        <taxon>Ranunculales</taxon>
        <taxon>Papaveraceae</taxon>
        <taxon>Papaveroideae</taxon>
        <taxon>Macleaya</taxon>
    </lineage>
</organism>
<dbReference type="OMA" id="HAPQYLH"/>
<feature type="compositionally biased region" description="Low complexity" evidence="1">
    <location>
        <begin position="248"/>
        <end position="265"/>
    </location>
</feature>
<keyword evidence="4" id="KW-1185">Reference proteome</keyword>
<evidence type="ECO:0000259" key="2">
    <source>
        <dbReference type="PROSITE" id="PS51745"/>
    </source>
</evidence>
<feature type="compositionally biased region" description="Polar residues" evidence="1">
    <location>
        <begin position="224"/>
        <end position="244"/>
    </location>
</feature>
<feature type="compositionally biased region" description="Low complexity" evidence="1">
    <location>
        <begin position="14"/>
        <end position="27"/>
    </location>
</feature>
<feature type="compositionally biased region" description="Pro residues" evidence="1">
    <location>
        <begin position="1"/>
        <end position="11"/>
    </location>
</feature>
<proteinExistence type="predicted"/>
<sequence length="669" mass="73441">MDPSLPPPPPVSATTITTNTNTNTNTNQGYPDSVDSSPRSRNTDSWDEPLAQVPGAKLRLMCSYGGHIVPRPHDKSLCYIGGETRIVVVDRHSSLSNLSLRLSRSLLNGRSFTLKYQLPNEDLDSLISVTTDEDLENMIEEYDRTSSASLKPSRLRLFLFLPKPETASSMGSLLDDSKSESWFVDALNGAANLPRGLSADSASVNCLLGLDDVVNVNRDVENQSDSLGNINKQVKNSQDVQSVPDSPMMETTSSFGSTSSSPSMSNLPPIRVHVEDQKVGLEEHFSQMSVAGQKQDEGFVLLSSPPPLPTIITVSAGVHSGTINYSGVVNENTNRVFSDDERSDYGYRKPPQPPPPQLQQKTSGGVDLPSPDGSGRDSNMPNMISRSKPVYYQEQVVQAVPSRDNRVSANPVDPKRDVSDPSYRIQIQQQQLQDSGYVLPSQLDQQQQQQQQQFIPASGTHYIHHHGTGQVPISSYYHPMYMQQQQQQHHHQVDQQIPMYFVPVHQTQPYNLSMQSNMSETAKISSSRPPTPPTPTMISTSVAYKEPTNPGYPPRSAPPPKAEMASSVYRTTAAPSVGAPQMIHTATDQHQQQHFVSYHPMHHPSQSIATAANTASYAYEFSDPAHSQIYFTQPLASTLPPHYQTMNAAAAVAAVSEVTSQIPTENTKQ</sequence>
<dbReference type="CDD" id="cd06410">
    <property type="entry name" value="PB1_UP2"/>
    <property type="match status" value="1"/>
</dbReference>
<feature type="region of interest" description="Disordered" evidence="1">
    <location>
        <begin position="224"/>
        <end position="265"/>
    </location>
</feature>
<evidence type="ECO:0000256" key="1">
    <source>
        <dbReference type="SAM" id="MobiDB-lite"/>
    </source>
</evidence>
<feature type="region of interest" description="Disordered" evidence="1">
    <location>
        <begin position="334"/>
        <end position="422"/>
    </location>
</feature>
<dbReference type="InParanoid" id="A0A200QUY9"/>
<dbReference type="FunCoup" id="A0A200QUY9">
    <property type="interactions" value="1249"/>
</dbReference>
<evidence type="ECO:0000313" key="4">
    <source>
        <dbReference type="Proteomes" id="UP000195402"/>
    </source>
</evidence>
<protein>
    <submittedName>
        <fullName evidence="3">Phox/Bem1p</fullName>
    </submittedName>
</protein>
<dbReference type="InterPro" id="IPR053198">
    <property type="entry name" value="Gynoecium_Dev_Regulator"/>
</dbReference>
<feature type="compositionally biased region" description="Basic and acidic residues" evidence="1">
    <location>
        <begin position="337"/>
        <end position="347"/>
    </location>
</feature>
<dbReference type="Pfam" id="PF00564">
    <property type="entry name" value="PB1"/>
    <property type="match status" value="1"/>
</dbReference>
<feature type="compositionally biased region" description="Polar residues" evidence="1">
    <location>
        <begin position="376"/>
        <end position="385"/>
    </location>
</feature>
<dbReference type="PANTHER" id="PTHR31066:SF27">
    <property type="entry name" value="EXPRESSED PROTEIN"/>
    <property type="match status" value="1"/>
</dbReference>
<dbReference type="InterPro" id="IPR000270">
    <property type="entry name" value="PB1_dom"/>
</dbReference>
<dbReference type="SMART" id="SM00666">
    <property type="entry name" value="PB1"/>
    <property type="match status" value="1"/>
</dbReference>
<name>A0A200QUY9_MACCD</name>
<dbReference type="SUPFAM" id="SSF54277">
    <property type="entry name" value="CAD &amp; PB1 domains"/>
    <property type="match status" value="1"/>
</dbReference>
<dbReference type="PROSITE" id="PS51745">
    <property type="entry name" value="PB1"/>
    <property type="match status" value="1"/>
</dbReference>
<comment type="caution">
    <text evidence="3">The sequence shown here is derived from an EMBL/GenBank/DDBJ whole genome shotgun (WGS) entry which is preliminary data.</text>
</comment>
<dbReference type="Gene3D" id="3.10.20.90">
    <property type="entry name" value="Phosphatidylinositol 3-kinase Catalytic Subunit, Chain A, domain 1"/>
    <property type="match status" value="1"/>
</dbReference>
<dbReference type="PANTHER" id="PTHR31066">
    <property type="entry name" value="OS05G0427100 PROTEIN-RELATED"/>
    <property type="match status" value="1"/>
</dbReference>
<accession>A0A200QUY9</accession>
<dbReference type="AlphaFoldDB" id="A0A200QUY9"/>
<evidence type="ECO:0000313" key="3">
    <source>
        <dbReference type="EMBL" id="OVA14254.1"/>
    </source>
</evidence>
<dbReference type="OrthoDB" id="774308at2759"/>
<dbReference type="InterPro" id="IPR053793">
    <property type="entry name" value="PB1-like"/>
</dbReference>